<gene>
    <name evidence="1" type="ORF">S01H4_33763</name>
</gene>
<protein>
    <recommendedName>
        <fullName evidence="2">PhoU domain-containing protein</fullName>
    </recommendedName>
</protein>
<evidence type="ECO:0000313" key="1">
    <source>
        <dbReference type="EMBL" id="GAG82166.1"/>
    </source>
</evidence>
<dbReference type="AlphaFoldDB" id="X1CD16"/>
<dbReference type="EMBL" id="BART01017802">
    <property type="protein sequence ID" value="GAG82166.1"/>
    <property type="molecule type" value="Genomic_DNA"/>
</dbReference>
<name>X1CD16_9ZZZZ</name>
<comment type="caution">
    <text evidence="1">The sequence shown here is derived from an EMBL/GenBank/DDBJ whole genome shotgun (WGS) entry which is preliminary data.</text>
</comment>
<evidence type="ECO:0008006" key="2">
    <source>
        <dbReference type="Google" id="ProtNLM"/>
    </source>
</evidence>
<proteinExistence type="predicted"/>
<reference evidence="1" key="1">
    <citation type="journal article" date="2014" name="Front. Microbiol.">
        <title>High frequency of phylogenetically diverse reductive dehalogenase-homologous genes in deep subseafloor sedimentary metagenomes.</title>
        <authorList>
            <person name="Kawai M."/>
            <person name="Futagami T."/>
            <person name="Toyoda A."/>
            <person name="Takaki Y."/>
            <person name="Nishi S."/>
            <person name="Hori S."/>
            <person name="Arai W."/>
            <person name="Tsubouchi T."/>
            <person name="Morono Y."/>
            <person name="Uchiyama I."/>
            <person name="Ito T."/>
            <person name="Fujiyama A."/>
            <person name="Inagaki F."/>
            <person name="Takami H."/>
        </authorList>
    </citation>
    <scope>NUCLEOTIDE SEQUENCE</scope>
    <source>
        <strain evidence="1">Expedition CK06-06</strain>
    </source>
</reference>
<sequence length="66" mass="7745">MAGNTRGKLKEQFEGMHRNFEWITYHLQQSLELIKEHKPELSNAIKALHKGAQAMDELARNIYHEI</sequence>
<organism evidence="1">
    <name type="scientific">marine sediment metagenome</name>
    <dbReference type="NCBI Taxonomy" id="412755"/>
    <lineage>
        <taxon>unclassified sequences</taxon>
        <taxon>metagenomes</taxon>
        <taxon>ecological metagenomes</taxon>
    </lineage>
</organism>
<accession>X1CD16</accession>